<comment type="catalytic activity">
    <reaction evidence="1 6">
        <text>The enzyme specifically hydrolyzes (1-&gt;4)-beta-D-galactosidic linkages in type I arabinogalactans.</text>
        <dbReference type="EC" id="3.2.1.89"/>
    </reaction>
</comment>
<feature type="signal peptide" evidence="6">
    <location>
        <begin position="1"/>
        <end position="31"/>
    </location>
</feature>
<evidence type="ECO:0000256" key="7">
    <source>
        <dbReference type="SAM" id="MobiDB-lite"/>
    </source>
</evidence>
<dbReference type="InterPro" id="IPR013784">
    <property type="entry name" value="Carb-bd-like_fold"/>
</dbReference>
<evidence type="ECO:0000256" key="4">
    <source>
        <dbReference type="ARBA" id="ARBA00022801"/>
    </source>
</evidence>
<comment type="similarity">
    <text evidence="2 6">Belongs to the glycosyl hydrolase 53 family.</text>
</comment>
<evidence type="ECO:0000256" key="2">
    <source>
        <dbReference type="ARBA" id="ARBA00010687"/>
    </source>
</evidence>
<dbReference type="Gene3D" id="2.60.40.1120">
    <property type="entry name" value="Carboxypeptidase-like, regulatory domain"/>
    <property type="match status" value="2"/>
</dbReference>
<keyword evidence="5 6" id="KW-0326">Glycosidase</keyword>
<dbReference type="InterPro" id="IPR011683">
    <property type="entry name" value="Glyco_hydro_53"/>
</dbReference>
<proteinExistence type="inferred from homology"/>
<feature type="domain" description="Chitin-binding type-3" evidence="8">
    <location>
        <begin position="1115"/>
        <end position="1159"/>
    </location>
</feature>
<dbReference type="PANTHER" id="PTHR34983">
    <property type="entry name" value="ARABINOGALACTAN ENDO-BETA-1,4-GALACTANASE A"/>
    <property type="match status" value="1"/>
</dbReference>
<dbReference type="SUPFAM" id="SSF51445">
    <property type="entry name" value="(Trans)glycosidases"/>
    <property type="match status" value="1"/>
</dbReference>
<dbReference type="Pfam" id="PF13620">
    <property type="entry name" value="CarboxypepD_reg"/>
    <property type="match status" value="2"/>
</dbReference>
<dbReference type="EC" id="3.2.1.89" evidence="3 6"/>
<dbReference type="Gene3D" id="3.20.20.80">
    <property type="entry name" value="Glycosidases"/>
    <property type="match status" value="1"/>
</dbReference>
<dbReference type="Pfam" id="PF07745">
    <property type="entry name" value="Glyco_hydro_53"/>
    <property type="match status" value="1"/>
</dbReference>
<dbReference type="EMBL" id="BAAAPW010000001">
    <property type="protein sequence ID" value="GAA2026152.1"/>
    <property type="molecule type" value="Genomic_DNA"/>
</dbReference>
<dbReference type="SUPFAM" id="SSF49464">
    <property type="entry name" value="Carboxypeptidase regulatory domain-like"/>
    <property type="match status" value="2"/>
</dbReference>
<evidence type="ECO:0000256" key="5">
    <source>
        <dbReference type="ARBA" id="ARBA00023295"/>
    </source>
</evidence>
<dbReference type="Gene3D" id="2.10.10.20">
    <property type="entry name" value="Carbohydrate-binding module superfamily 5/12"/>
    <property type="match status" value="2"/>
</dbReference>
<evidence type="ECO:0000256" key="6">
    <source>
        <dbReference type="RuleBase" id="RU361192"/>
    </source>
</evidence>
<dbReference type="SMART" id="SM00495">
    <property type="entry name" value="ChtBD3"/>
    <property type="match status" value="2"/>
</dbReference>
<dbReference type="InterPro" id="IPR003610">
    <property type="entry name" value="CBM5/12"/>
</dbReference>
<dbReference type="Proteomes" id="UP001501196">
    <property type="component" value="Unassembled WGS sequence"/>
</dbReference>
<dbReference type="CDD" id="cd12215">
    <property type="entry name" value="ChiC_BD"/>
    <property type="match status" value="2"/>
</dbReference>
<dbReference type="InterPro" id="IPR036573">
    <property type="entry name" value="CBM_sf_5/12"/>
</dbReference>
<evidence type="ECO:0000256" key="3">
    <source>
        <dbReference type="ARBA" id="ARBA00012556"/>
    </source>
</evidence>
<organism evidence="9 10">
    <name type="scientific">Agromyces tropicus</name>
    <dbReference type="NCBI Taxonomy" id="555371"/>
    <lineage>
        <taxon>Bacteria</taxon>
        <taxon>Bacillati</taxon>
        <taxon>Actinomycetota</taxon>
        <taxon>Actinomycetes</taxon>
        <taxon>Micrococcales</taxon>
        <taxon>Microbacteriaceae</taxon>
        <taxon>Agromyces</taxon>
    </lineage>
</organism>
<comment type="caution">
    <text evidence="9">The sequence shown here is derived from an EMBL/GenBank/DDBJ whole genome shotgun (WGS) entry which is preliminary data.</text>
</comment>
<keyword evidence="10" id="KW-1185">Reference proteome</keyword>
<protein>
    <recommendedName>
        <fullName evidence="3 6">Arabinogalactan endo-beta-1,4-galactanase</fullName>
        <ecNumber evidence="3 6">3.2.1.89</ecNumber>
    </recommendedName>
</protein>
<feature type="region of interest" description="Disordered" evidence="7">
    <location>
        <begin position="1185"/>
        <end position="1209"/>
    </location>
</feature>
<accession>A0ABN2U2B6</accession>
<reference evidence="9 10" key="1">
    <citation type="journal article" date="2019" name="Int. J. Syst. Evol. Microbiol.">
        <title>The Global Catalogue of Microorganisms (GCM) 10K type strain sequencing project: providing services to taxonomists for standard genome sequencing and annotation.</title>
        <authorList>
            <consortium name="The Broad Institute Genomics Platform"/>
            <consortium name="The Broad Institute Genome Sequencing Center for Infectious Disease"/>
            <person name="Wu L."/>
            <person name="Ma J."/>
        </authorList>
    </citation>
    <scope>NUCLEOTIDE SEQUENCE [LARGE SCALE GENOMIC DNA]</scope>
    <source>
        <strain evidence="9 10">JCM 15672</strain>
    </source>
</reference>
<dbReference type="SUPFAM" id="SSF49452">
    <property type="entry name" value="Starch-binding domain-like"/>
    <property type="match status" value="1"/>
</dbReference>
<evidence type="ECO:0000256" key="1">
    <source>
        <dbReference type="ARBA" id="ARBA00001695"/>
    </source>
</evidence>
<keyword evidence="6" id="KW-0732">Signal</keyword>
<dbReference type="Gene3D" id="2.60.120.260">
    <property type="entry name" value="Galactose-binding domain-like"/>
    <property type="match status" value="3"/>
</dbReference>
<dbReference type="PANTHER" id="PTHR34983:SF1">
    <property type="entry name" value="ARABINOGALACTAN ENDO-BETA-1,4-GALACTANASE A"/>
    <property type="match status" value="1"/>
</dbReference>
<dbReference type="SUPFAM" id="SSF51055">
    <property type="entry name" value="Carbohydrate binding domain"/>
    <property type="match status" value="2"/>
</dbReference>
<feature type="chain" id="PRO_5044976026" description="Arabinogalactan endo-beta-1,4-galactanase" evidence="6">
    <location>
        <begin position="32"/>
        <end position="1209"/>
    </location>
</feature>
<feature type="domain" description="Chitin-binding type-3" evidence="8">
    <location>
        <begin position="1166"/>
        <end position="1208"/>
    </location>
</feature>
<dbReference type="InterPro" id="IPR008969">
    <property type="entry name" value="CarboxyPept-like_regulatory"/>
</dbReference>
<gene>
    <name evidence="9" type="ORF">GCM10009819_06620</name>
</gene>
<keyword evidence="4 6" id="KW-0378">Hydrolase</keyword>
<evidence type="ECO:0000313" key="10">
    <source>
        <dbReference type="Proteomes" id="UP001501196"/>
    </source>
</evidence>
<evidence type="ECO:0000313" key="9">
    <source>
        <dbReference type="EMBL" id="GAA2026152.1"/>
    </source>
</evidence>
<dbReference type="InterPro" id="IPR017853">
    <property type="entry name" value="GH"/>
</dbReference>
<sequence length="1209" mass="126682">MGWGMRARSWGAAMATVGVIGSGLIAVPASAAAPAEVMVPNAGFEEWTSADSWVASSWSMTSTVWVTNAAAHSGTYSQALNQWNGATTLSQTVPAPEGTYDVSLFVWANESLGASELVANGMSAPIASGGATQIDGSKTWDEVKVADVPVGSDGALDIQIVLDAFTSPTLTGFIDDVTVVPSAAGGEDPDPADSFLTEPGFEEGGAAWTIGGDLVDGGHDGSSHSVVHSATGLVETSQVVEGLPDGHYRLTAWVQNDGGYDEAFLFASGGGSSEARTAVPRTNFPYDPADTWKKTTIRGVHVSSGRLEVGLRTDGDSVGTVRIDDLALVQDDEPYELLVGGDISLLTYTEDHGGRYSDAAGRERDPLQILADSGWNIVRIRVYNDPGKGHGDGKYYLPGGYGDAEDVLELSRRAAAAGLQIQLSFHYSDYWTNPGLQTIPHAWQELIDGKSDADAVSILEGEVHSYTKDLLDRMVAQGTAPQYVSIGNETRSGMLFPYGTTGNWPNLARFYDAGADAVREAVPDAKVIIHLDDGGNTSSYTTHFTNAEDSGVDYDIIGTSYYPYWTNKSARQFAEFATTVSQRFDKPVMVMETGFNWNATTGAGLPGQLEHNGPYGGADSSTPELQRDFLIELFNELQGVPGGMAIGDLYWDPLEIYAGGQTGWAYLESTDAAAENVIDNTTLFDFDGRALPALDAYRLNTRGSDTGTVGGTVTDAAGQPVAGARVTLSTDGAADRVSVTNQYGDYYFARTTPGNHTIGATKDGLGDSSPAPVAVSAGSRVVADIQVSGEQALRSVSGIVRDEDGEGIAGALVKISGDGYSVPRLADADGRYEFAAVPDGTYTLSASQAGYVTRSLAVDIDGADVSQPIDLVADVGTVTGNVFTPGGLPLSGATVRIGDQETTTLNDGSFALTGVASGEGIVATITQAGYLDTFSAPFAVEHSRTTSEVTVVLPLAVDINNGSFESAGAGGEATAEGWTFTSDPAGAVIRQDREYFGGTVDGRYAAAFWLDSAFTAGLEQSVAAGSTGTYTARAYVYSGVTGTLTMHIKDADGQVIAEKQLPRTSGPQPAEVSAEVSGPSFSVGFEIDGAAGDWAVIDLVTVGYLGDASMVPAVPPQWDASVVYVGGDRVGYEGSMYETLRRTSDEVPGSKPNGAWQEIVTGAEGRSVWTPSRVFSSGDVVTHEGQTYEAARTSRNKEPGDSNAWRMLP</sequence>
<name>A0ABN2U2B6_9MICO</name>
<evidence type="ECO:0000259" key="8">
    <source>
        <dbReference type="SMART" id="SM00495"/>
    </source>
</evidence>